<protein>
    <submittedName>
        <fullName evidence="2">Conserved putative Pappalysin-1</fullName>
    </submittedName>
</protein>
<dbReference type="PROSITE" id="PS51257">
    <property type="entry name" value="PROKAR_LIPOPROTEIN"/>
    <property type="match status" value="1"/>
</dbReference>
<keyword evidence="3" id="KW-1185">Reference proteome</keyword>
<dbReference type="InterPro" id="IPR013728">
    <property type="entry name" value="BT_3987-like_N"/>
</dbReference>
<accession>F9YUD6</accession>
<dbReference type="STRING" id="860228.Ccan_08730"/>
<evidence type="ECO:0000313" key="2">
    <source>
        <dbReference type="EMBL" id="AEK22991.1"/>
    </source>
</evidence>
<dbReference type="KEGG" id="ccm:Ccan_08730"/>
<dbReference type="OrthoDB" id="2582440at2"/>
<dbReference type="AlphaFoldDB" id="F9YUD6"/>
<dbReference type="SUPFAM" id="SSF49899">
    <property type="entry name" value="Concanavalin A-like lectins/glucanases"/>
    <property type="match status" value="1"/>
</dbReference>
<proteinExistence type="predicted"/>
<gene>
    <name evidence="2" type="ordered locus">Ccan_08730</name>
</gene>
<feature type="domain" description="BT-3987-like N-terminal" evidence="1">
    <location>
        <begin position="36"/>
        <end position="167"/>
    </location>
</feature>
<dbReference type="InterPro" id="IPR013320">
    <property type="entry name" value="ConA-like_dom_sf"/>
</dbReference>
<evidence type="ECO:0000259" key="1">
    <source>
        <dbReference type="Pfam" id="PF08522"/>
    </source>
</evidence>
<dbReference type="HOGENOM" id="CLU_050496_0_1_10"/>
<organism evidence="2 3">
    <name type="scientific">Capnocytophaga canimorsus (strain 5)</name>
    <dbReference type="NCBI Taxonomy" id="860228"/>
    <lineage>
        <taxon>Bacteria</taxon>
        <taxon>Pseudomonadati</taxon>
        <taxon>Bacteroidota</taxon>
        <taxon>Flavobacteriia</taxon>
        <taxon>Flavobacteriales</taxon>
        <taxon>Flavobacteriaceae</taxon>
        <taxon>Capnocytophaga</taxon>
    </lineage>
</organism>
<sequence>MKKLHILFVIVSLFFACEKLPIPDSNLASGNPHYQVAFLDSKSVDDIRVKDEEGSLKDTEIKVRIANPMDKDTYYRVSIDETLLAKFNQENGVDYQNLPKENFEMSYTDINKVTKVGSSFEVLIPKGKIVSAGKLSIKIKSMKNAQGAILPVFNVYALSVKMEPKDSKTIAQADKKNSLFVIRRSFVTPVAHWSPSDAFHAIYGKDTGKQEAGKEKLYDDIEINEWTLQYSFALTRLKDNWGLMYENPRHHTRSTLWNTVQSDGKFLLRYGAAATLNFNTAKGKNFKFEAAGTNPTAEKWYHVAMTYKTIDGRPFLKMYINGELMFDSPSPLIVKQFPLVCFGNGATEGYVRELRFWSKALTQGQVIAYQYSVKTDTDGLELYVPFNEIPYEEVEEDGKIVRVIKNASTNPNKKYPEKWYINHNGSKYRFPNVDFNTKVEF</sequence>
<reference evidence="2 3" key="1">
    <citation type="journal article" date="2011" name="J. Bacteriol.">
        <title>Complete genome sequence of the dog commensal and human pathogen Capnocytophaga canimorsus strain 5.</title>
        <authorList>
            <person name="Manfredi P."/>
            <person name="Pagni M."/>
            <person name="Cornelis G.R."/>
        </authorList>
    </citation>
    <scope>NUCLEOTIDE SEQUENCE [LARGE SCALE GENOMIC DNA]</scope>
    <source>
        <strain evidence="3">5</strain>
    </source>
</reference>
<name>F9YUD6_CAPCC</name>
<dbReference type="Gene3D" id="2.60.40.1740">
    <property type="entry name" value="hypothetical protein (bacova_03559)"/>
    <property type="match status" value="1"/>
</dbReference>
<dbReference type="eggNOG" id="ENOG5031FAH">
    <property type="taxonomic scope" value="Bacteria"/>
</dbReference>
<dbReference type="Pfam" id="PF13385">
    <property type="entry name" value="Laminin_G_3"/>
    <property type="match status" value="1"/>
</dbReference>
<dbReference type="GO" id="GO:0004553">
    <property type="term" value="F:hydrolase activity, hydrolyzing O-glycosyl compounds"/>
    <property type="evidence" value="ECO:0007669"/>
    <property type="project" value="UniProtKB-ARBA"/>
</dbReference>
<evidence type="ECO:0000313" key="3">
    <source>
        <dbReference type="Proteomes" id="UP000008895"/>
    </source>
</evidence>
<dbReference type="EMBL" id="CP002113">
    <property type="protein sequence ID" value="AEK22991.1"/>
    <property type="molecule type" value="Genomic_DNA"/>
</dbReference>
<dbReference type="RefSeq" id="WP_013996981.1">
    <property type="nucleotide sequence ID" value="NC_015846.1"/>
</dbReference>
<dbReference type="Pfam" id="PF08522">
    <property type="entry name" value="BT_3987-like_N"/>
    <property type="match status" value="1"/>
</dbReference>
<dbReference type="Proteomes" id="UP000008895">
    <property type="component" value="Chromosome"/>
</dbReference>
<dbReference type="Gene3D" id="2.60.120.200">
    <property type="match status" value="1"/>
</dbReference>
<dbReference type="GO" id="GO:0005975">
    <property type="term" value="P:carbohydrate metabolic process"/>
    <property type="evidence" value="ECO:0007669"/>
    <property type="project" value="UniProtKB-ARBA"/>
</dbReference>